<dbReference type="KEGG" id="dpx:DAPPUDRAFT_322043"/>
<dbReference type="HOGENOM" id="CLU_2485597_0_0_1"/>
<dbReference type="Proteomes" id="UP000000305">
    <property type="component" value="Unassembled WGS sequence"/>
</dbReference>
<evidence type="ECO:0000313" key="1">
    <source>
        <dbReference type="EMBL" id="EFX76822.1"/>
    </source>
</evidence>
<organism evidence="1 2">
    <name type="scientific">Daphnia pulex</name>
    <name type="common">Water flea</name>
    <dbReference type="NCBI Taxonomy" id="6669"/>
    <lineage>
        <taxon>Eukaryota</taxon>
        <taxon>Metazoa</taxon>
        <taxon>Ecdysozoa</taxon>
        <taxon>Arthropoda</taxon>
        <taxon>Crustacea</taxon>
        <taxon>Branchiopoda</taxon>
        <taxon>Diplostraca</taxon>
        <taxon>Cladocera</taxon>
        <taxon>Anomopoda</taxon>
        <taxon>Daphniidae</taxon>
        <taxon>Daphnia</taxon>
    </lineage>
</organism>
<accession>E9GUF4</accession>
<dbReference type="InParanoid" id="E9GUF4"/>
<proteinExistence type="predicted"/>
<gene>
    <name evidence="1" type="ORF">DAPPUDRAFT_322043</name>
</gene>
<dbReference type="AlphaFoldDB" id="E9GUF4"/>
<name>E9GUF4_DAPPU</name>
<keyword evidence="2" id="KW-1185">Reference proteome</keyword>
<sequence>MLAIRGDDLLSVHGMYNNYKCGQGTIILLNGRLKSVPFIKVTLSDKTVSFFFARDLHQHSTSTPHSITIHCDSIQGNYKTTVYPSFD</sequence>
<evidence type="ECO:0000313" key="2">
    <source>
        <dbReference type="Proteomes" id="UP000000305"/>
    </source>
</evidence>
<reference evidence="1 2" key="1">
    <citation type="journal article" date="2011" name="Science">
        <title>The ecoresponsive genome of Daphnia pulex.</title>
        <authorList>
            <person name="Colbourne J.K."/>
            <person name="Pfrender M.E."/>
            <person name="Gilbert D."/>
            <person name="Thomas W.K."/>
            <person name="Tucker A."/>
            <person name="Oakley T.H."/>
            <person name="Tokishita S."/>
            <person name="Aerts A."/>
            <person name="Arnold G.J."/>
            <person name="Basu M.K."/>
            <person name="Bauer D.J."/>
            <person name="Caceres C.E."/>
            <person name="Carmel L."/>
            <person name="Casola C."/>
            <person name="Choi J.H."/>
            <person name="Detter J.C."/>
            <person name="Dong Q."/>
            <person name="Dusheyko S."/>
            <person name="Eads B.D."/>
            <person name="Frohlich T."/>
            <person name="Geiler-Samerotte K.A."/>
            <person name="Gerlach D."/>
            <person name="Hatcher P."/>
            <person name="Jogdeo S."/>
            <person name="Krijgsveld J."/>
            <person name="Kriventseva E.V."/>
            <person name="Kultz D."/>
            <person name="Laforsch C."/>
            <person name="Lindquist E."/>
            <person name="Lopez J."/>
            <person name="Manak J.R."/>
            <person name="Muller J."/>
            <person name="Pangilinan J."/>
            <person name="Patwardhan R.P."/>
            <person name="Pitluck S."/>
            <person name="Pritham E.J."/>
            <person name="Rechtsteiner A."/>
            <person name="Rho M."/>
            <person name="Rogozin I.B."/>
            <person name="Sakarya O."/>
            <person name="Salamov A."/>
            <person name="Schaack S."/>
            <person name="Shapiro H."/>
            <person name="Shiga Y."/>
            <person name="Skalitzky C."/>
            <person name="Smith Z."/>
            <person name="Souvorov A."/>
            <person name="Sung W."/>
            <person name="Tang Z."/>
            <person name="Tsuchiya D."/>
            <person name="Tu H."/>
            <person name="Vos H."/>
            <person name="Wang M."/>
            <person name="Wolf Y.I."/>
            <person name="Yamagata H."/>
            <person name="Yamada T."/>
            <person name="Ye Y."/>
            <person name="Shaw J.R."/>
            <person name="Andrews J."/>
            <person name="Crease T.J."/>
            <person name="Tang H."/>
            <person name="Lucas S.M."/>
            <person name="Robertson H.M."/>
            <person name="Bork P."/>
            <person name="Koonin E.V."/>
            <person name="Zdobnov E.M."/>
            <person name="Grigoriev I.V."/>
            <person name="Lynch M."/>
            <person name="Boore J.L."/>
        </authorList>
    </citation>
    <scope>NUCLEOTIDE SEQUENCE [LARGE SCALE GENOMIC DNA]</scope>
</reference>
<protein>
    <submittedName>
        <fullName evidence="1">Uncharacterized protein</fullName>
    </submittedName>
</protein>
<dbReference type="EMBL" id="GL732566">
    <property type="protein sequence ID" value="EFX76822.1"/>
    <property type="molecule type" value="Genomic_DNA"/>
</dbReference>